<feature type="region of interest" description="Disordered" evidence="1">
    <location>
        <begin position="72"/>
        <end position="255"/>
    </location>
</feature>
<feature type="compositionally biased region" description="Basic and acidic residues" evidence="1">
    <location>
        <begin position="222"/>
        <end position="242"/>
    </location>
</feature>
<feature type="compositionally biased region" description="Acidic residues" evidence="1">
    <location>
        <begin position="509"/>
        <end position="520"/>
    </location>
</feature>
<proteinExistence type="predicted"/>
<dbReference type="Gene3D" id="1.25.40.10">
    <property type="entry name" value="Tetratricopeptide repeat domain"/>
    <property type="match status" value="1"/>
</dbReference>
<keyword evidence="3" id="KW-1185">Reference proteome</keyword>
<protein>
    <recommendedName>
        <fullName evidence="4">Primosomal protein</fullName>
    </recommendedName>
</protein>
<feature type="compositionally biased region" description="Basic and acidic residues" evidence="1">
    <location>
        <begin position="138"/>
        <end position="199"/>
    </location>
</feature>
<reference evidence="3" key="1">
    <citation type="journal article" date="2019" name="Int. J. Syst. Evol. Microbiol.">
        <title>The Global Catalogue of Microorganisms (GCM) 10K type strain sequencing project: providing services to taxonomists for standard genome sequencing and annotation.</title>
        <authorList>
            <consortium name="The Broad Institute Genomics Platform"/>
            <consortium name="The Broad Institute Genome Sequencing Center for Infectious Disease"/>
            <person name="Wu L."/>
            <person name="Ma J."/>
        </authorList>
    </citation>
    <scope>NUCLEOTIDE SEQUENCE [LARGE SCALE GENOMIC DNA]</scope>
    <source>
        <strain evidence="3">NBRC 109019</strain>
    </source>
</reference>
<organism evidence="2 3">
    <name type="scientific">Agromyces marinus</name>
    <dbReference type="NCBI Taxonomy" id="1389020"/>
    <lineage>
        <taxon>Bacteria</taxon>
        <taxon>Bacillati</taxon>
        <taxon>Actinomycetota</taxon>
        <taxon>Actinomycetes</taxon>
        <taxon>Micrococcales</taxon>
        <taxon>Microbacteriaceae</taxon>
        <taxon>Agromyces</taxon>
    </lineage>
</organism>
<accession>A0ABM8GY04</accession>
<dbReference type="RefSeq" id="WP_286329323.1">
    <property type="nucleotide sequence ID" value="NZ_AP027734.1"/>
</dbReference>
<dbReference type="EMBL" id="AP027734">
    <property type="protein sequence ID" value="BDZ53385.1"/>
    <property type="molecule type" value="Genomic_DNA"/>
</dbReference>
<name>A0ABM8GY04_9MICO</name>
<evidence type="ECO:0000313" key="3">
    <source>
        <dbReference type="Proteomes" id="UP001321477"/>
    </source>
</evidence>
<feature type="region of interest" description="Disordered" evidence="1">
    <location>
        <begin position="476"/>
        <end position="567"/>
    </location>
</feature>
<dbReference type="Proteomes" id="UP001321477">
    <property type="component" value="Chromosome"/>
</dbReference>
<dbReference type="InterPro" id="IPR011990">
    <property type="entry name" value="TPR-like_helical_dom_sf"/>
</dbReference>
<feature type="compositionally biased region" description="Basic and acidic residues" evidence="1">
    <location>
        <begin position="103"/>
        <end position="124"/>
    </location>
</feature>
<feature type="compositionally biased region" description="Low complexity" evidence="1">
    <location>
        <begin position="79"/>
        <end position="102"/>
    </location>
</feature>
<sequence>MTVETHVAAIVQGTRRAPVAVATASPEVIVATAGGRPGSVALVSVVTETGPPGSVATGTGSPGRVVTAIGRPGRRARAVGRTGSVRTNASRTASAATGARGASRGDRRDGDRSYGRDRGFDRQQGRPSSDRGQQGDRPYGDRRHGDRRQDDRRQGERPYRERTSGDRPGGERPYRPRRDDERGYGARDDRRGHGGRHTDGPAGPREPRQGGGRVAGRPAQRGFDRGRDRDRAPHERAPREAGHGAAELALRPRHDDPVVADRIQPRDLDRAARSELKTLSKENADWVARHLVAAAEALEDDPALAHRHALSASRRAGRVAVVRETLAITAYATGDFALALRELRTYRRLSGNDDQIALMVDSERGVGRSDRALELGRSVDRSAVPVQVQVALAIAMSGARLDLGQPELALTELEIAQLDPDRAFSYSPALFAAYAEVLEELGRADDAARWRSLTERAEAALEGARPDFIEVFSLEDDEEPVAVDAPAAPPTGSSEPGAEPDGEPTGAEPTEDEPTEDAPSEDSAGAPADSVDAVEESDPADAIEPEVAEILAETAHLDGDQAGAEPA</sequence>
<evidence type="ECO:0000313" key="2">
    <source>
        <dbReference type="EMBL" id="BDZ53385.1"/>
    </source>
</evidence>
<feature type="compositionally biased region" description="Acidic residues" evidence="1">
    <location>
        <begin position="532"/>
        <end position="547"/>
    </location>
</feature>
<evidence type="ECO:0000256" key="1">
    <source>
        <dbReference type="SAM" id="MobiDB-lite"/>
    </source>
</evidence>
<evidence type="ECO:0008006" key="4">
    <source>
        <dbReference type="Google" id="ProtNLM"/>
    </source>
</evidence>
<gene>
    <name evidence="2" type="ORF">GCM10025870_04580</name>
</gene>